<dbReference type="RefSeq" id="WP_042825200.1">
    <property type="nucleotide sequence ID" value="NZ_KN173626.1"/>
</dbReference>
<dbReference type="Proteomes" id="UP000028012">
    <property type="component" value="Unassembled WGS sequence"/>
</dbReference>
<proteinExistence type="predicted"/>
<dbReference type="HOGENOM" id="CLU_005679_2_0_6"/>
<feature type="transmembrane region" description="Helical" evidence="1">
    <location>
        <begin position="86"/>
        <end position="106"/>
    </location>
</feature>
<protein>
    <submittedName>
        <fullName evidence="3">Acetyltransferase</fullName>
    </submittedName>
</protein>
<gene>
    <name evidence="3" type="ORF">GW15_0221655</name>
</gene>
<dbReference type="GO" id="GO:0000271">
    <property type="term" value="P:polysaccharide biosynthetic process"/>
    <property type="evidence" value="ECO:0007669"/>
    <property type="project" value="TreeGrafter"/>
</dbReference>
<feature type="transmembrane region" description="Helical" evidence="1">
    <location>
        <begin position="186"/>
        <end position="208"/>
    </location>
</feature>
<reference evidence="3 4" key="1">
    <citation type="submission" date="2014-09" db="EMBL/GenBank/DDBJ databases">
        <title>A draft genome sequence for Xanthomonas axonopodis pv. vasculorum NCPPB 900.</title>
        <authorList>
            <person name="Harrison J."/>
            <person name="Studholme D.J."/>
        </authorList>
    </citation>
    <scope>NUCLEOTIDE SEQUENCE [LARGE SCALE GENOMIC DNA]</scope>
    <source>
        <strain evidence="3 4">NCPPB 900</strain>
    </source>
</reference>
<comment type="caution">
    <text evidence="3">The sequence shown here is derived from an EMBL/GenBank/DDBJ whole genome shotgun (WGS) entry which is preliminary data.</text>
</comment>
<dbReference type="InterPro" id="IPR002656">
    <property type="entry name" value="Acyl_transf_3_dom"/>
</dbReference>
<evidence type="ECO:0000256" key="1">
    <source>
        <dbReference type="SAM" id="Phobius"/>
    </source>
</evidence>
<dbReference type="GO" id="GO:0016020">
    <property type="term" value="C:membrane"/>
    <property type="evidence" value="ECO:0007669"/>
    <property type="project" value="TreeGrafter"/>
</dbReference>
<evidence type="ECO:0000313" key="3">
    <source>
        <dbReference type="EMBL" id="KGE50369.1"/>
    </source>
</evidence>
<feature type="transmembrane region" description="Helical" evidence="1">
    <location>
        <begin position="315"/>
        <end position="336"/>
    </location>
</feature>
<evidence type="ECO:0000313" key="4">
    <source>
        <dbReference type="Proteomes" id="UP000028012"/>
    </source>
</evidence>
<dbReference type="PANTHER" id="PTHR23028:SF131">
    <property type="entry name" value="BLR2367 PROTEIN"/>
    <property type="match status" value="1"/>
</dbReference>
<dbReference type="AlphaFoldDB" id="A0A098PTG6"/>
<keyword evidence="1" id="KW-0812">Transmembrane</keyword>
<dbReference type="Pfam" id="PF01757">
    <property type="entry name" value="Acyl_transf_3"/>
    <property type="match status" value="1"/>
</dbReference>
<dbReference type="PANTHER" id="PTHR23028">
    <property type="entry name" value="ACETYLTRANSFERASE"/>
    <property type="match status" value="1"/>
</dbReference>
<name>A0A098PTG6_9XANT</name>
<feature type="transmembrane region" description="Helical" evidence="1">
    <location>
        <begin position="41"/>
        <end position="65"/>
    </location>
</feature>
<keyword evidence="1" id="KW-1133">Transmembrane helix</keyword>
<feature type="transmembrane region" description="Helical" evidence="1">
    <location>
        <begin position="12"/>
        <end position="29"/>
    </location>
</feature>
<keyword evidence="1" id="KW-0472">Membrane</keyword>
<feature type="transmembrane region" description="Helical" evidence="1">
    <location>
        <begin position="247"/>
        <end position="265"/>
    </location>
</feature>
<dbReference type="GO" id="GO:0016747">
    <property type="term" value="F:acyltransferase activity, transferring groups other than amino-acyl groups"/>
    <property type="evidence" value="ECO:0007669"/>
    <property type="project" value="InterPro"/>
</dbReference>
<dbReference type="eggNOG" id="COG1835">
    <property type="taxonomic scope" value="Bacteria"/>
</dbReference>
<dbReference type="InterPro" id="IPR050879">
    <property type="entry name" value="Acyltransferase_3"/>
</dbReference>
<feature type="transmembrane region" description="Helical" evidence="1">
    <location>
        <begin position="285"/>
        <end position="303"/>
    </location>
</feature>
<feature type="domain" description="Acyltransferase 3" evidence="2">
    <location>
        <begin position="11"/>
        <end position="333"/>
    </location>
</feature>
<accession>A0A098PTG6</accession>
<organism evidence="3 4">
    <name type="scientific">Xanthomonas axonopodis pv. vasculorum</name>
    <dbReference type="NCBI Taxonomy" id="325777"/>
    <lineage>
        <taxon>Bacteria</taxon>
        <taxon>Pseudomonadati</taxon>
        <taxon>Pseudomonadota</taxon>
        <taxon>Gammaproteobacteria</taxon>
        <taxon>Lysobacterales</taxon>
        <taxon>Lysobacteraceae</taxon>
        <taxon>Xanthomonas</taxon>
    </lineage>
</organism>
<evidence type="ECO:0000259" key="2">
    <source>
        <dbReference type="Pfam" id="PF01757"/>
    </source>
</evidence>
<dbReference type="EMBL" id="JPHD02000143">
    <property type="protein sequence ID" value="KGE50369.1"/>
    <property type="molecule type" value="Genomic_DNA"/>
</dbReference>
<feature type="transmembrane region" description="Helical" evidence="1">
    <location>
        <begin position="217"/>
        <end position="235"/>
    </location>
</feature>
<keyword evidence="3" id="KW-0808">Transferase</keyword>
<feature type="transmembrane region" description="Helical" evidence="1">
    <location>
        <begin position="163"/>
        <end position="180"/>
    </location>
</feature>
<sequence length="362" mass="38958">MEVSKPRPLQSLQALRALAAAAVVVYHLINAEVVYGGGIQILGGLAHLGFAGVDMFFAISGFIMVMVSSGKFGDQRGALDFLAKRFIRIFPLYWLCTGAIALVLSVRPGLLDPALLDRSLIRSLFLLPQEGGPLLVVGWTLTFELFFYLMTAMALAFGSERNIPFMLCGWAVALALLQWVPVQGPWAQLVTSPLAFEFIAGAAAAILWKSLSPRQGVVALCAGVALALLAAWTLLNRSDFGQTHGVRTLAFAIPCALTLAAAARLELAGWWPVSRWAAALGDASYSLYLTHVFVLSLSGRLWIAVAPTGTITMNALFLASSFIACCVVALLTYRFVERPLLDLGNRWLAHIRLGAQAGSLPR</sequence>
<feature type="transmembrane region" description="Helical" evidence="1">
    <location>
        <begin position="134"/>
        <end position="156"/>
    </location>
</feature>
<dbReference type="STRING" id="325777.GW15_0221655"/>